<keyword evidence="12" id="KW-1133">Transmembrane helix</keyword>
<keyword evidence="8" id="KW-0482">Metalloprotease</keyword>
<evidence type="ECO:0000256" key="4">
    <source>
        <dbReference type="ARBA" id="ARBA00022723"/>
    </source>
</evidence>
<dbReference type="EMBL" id="BMYJ01000017">
    <property type="protein sequence ID" value="GHC67474.1"/>
    <property type="molecule type" value="Genomic_DNA"/>
</dbReference>
<dbReference type="AlphaFoldDB" id="A0A918TXI9"/>
<evidence type="ECO:0000256" key="7">
    <source>
        <dbReference type="ARBA" id="ARBA00022833"/>
    </source>
</evidence>
<dbReference type="SUPFAM" id="SSF55166">
    <property type="entry name" value="Hedgehog/DD-peptidase"/>
    <property type="match status" value="1"/>
</dbReference>
<keyword evidence="7" id="KW-0862">Zinc</keyword>
<evidence type="ECO:0000256" key="3">
    <source>
        <dbReference type="ARBA" id="ARBA00022670"/>
    </source>
</evidence>
<comment type="pathway">
    <text evidence="2">Cell wall biogenesis; cell wall polysaccharide biosynthesis.</text>
</comment>
<dbReference type="InterPro" id="IPR009045">
    <property type="entry name" value="Zn_M74/Hedgehog-like"/>
</dbReference>
<protein>
    <recommendedName>
        <fullName evidence="11">Murein endopeptidase K</fullName>
    </recommendedName>
</protein>
<dbReference type="Gene3D" id="3.30.1380.10">
    <property type="match status" value="1"/>
</dbReference>
<dbReference type="Proteomes" id="UP000638981">
    <property type="component" value="Unassembled WGS sequence"/>
</dbReference>
<dbReference type="GO" id="GO:0071555">
    <property type="term" value="P:cell wall organization"/>
    <property type="evidence" value="ECO:0007669"/>
    <property type="project" value="UniProtKB-KW"/>
</dbReference>
<dbReference type="Pfam" id="PF08291">
    <property type="entry name" value="Peptidase_M15_3"/>
    <property type="match status" value="1"/>
</dbReference>
<keyword evidence="9" id="KW-0961">Cell wall biogenesis/degradation</keyword>
<dbReference type="InterPro" id="IPR013230">
    <property type="entry name" value="Peptidase_M15A_C"/>
</dbReference>
<feature type="transmembrane region" description="Helical" evidence="12">
    <location>
        <begin position="225"/>
        <end position="245"/>
    </location>
</feature>
<sequence length="253" mass="27351">MGAMILTVTPAAFADVCRSATTAASAPSLTSRPRQRPFREVPQTLWRWPNFSPAEIACRGTGQIKLHPEALDKLQALRDRLGKPLIVRSAYRSPEHNRAVGGAKSSKHMDGTAFDIAMSNHDPVAFEAAAREVGFLGFGFYPRSGFIHVDLGPARQWGERFPVWATAFAAEIPLAREVLADSRTIKGGGAAGVATLSAAGVEVAQSVLTETQSAVLPLIPYLDTLRWVFIAVALGGIAVTIYARLDDWMRGRR</sequence>
<dbReference type="InterPro" id="IPR010275">
    <property type="entry name" value="MepK"/>
</dbReference>
<organism evidence="14 15">
    <name type="scientific">Neogemmobacter tilapiae</name>
    <dbReference type="NCBI Taxonomy" id="875041"/>
    <lineage>
        <taxon>Bacteria</taxon>
        <taxon>Pseudomonadati</taxon>
        <taxon>Pseudomonadota</taxon>
        <taxon>Alphaproteobacteria</taxon>
        <taxon>Rhodobacterales</taxon>
        <taxon>Paracoccaceae</taxon>
        <taxon>Neogemmobacter</taxon>
    </lineage>
</organism>
<evidence type="ECO:0000313" key="15">
    <source>
        <dbReference type="Proteomes" id="UP000638981"/>
    </source>
</evidence>
<accession>A0A918TXI9</accession>
<name>A0A918TXI9_9RHOB</name>
<dbReference type="PANTHER" id="PTHR37425">
    <property type="match status" value="1"/>
</dbReference>
<dbReference type="GO" id="GO:0006508">
    <property type="term" value="P:proteolysis"/>
    <property type="evidence" value="ECO:0007669"/>
    <property type="project" value="UniProtKB-KW"/>
</dbReference>
<evidence type="ECO:0000313" key="14">
    <source>
        <dbReference type="EMBL" id="GHC67474.1"/>
    </source>
</evidence>
<keyword evidence="12" id="KW-0812">Transmembrane</keyword>
<comment type="cofactor">
    <cofactor evidence="1">
        <name>Zn(2+)</name>
        <dbReference type="ChEBI" id="CHEBI:29105"/>
    </cofactor>
</comment>
<evidence type="ECO:0000256" key="6">
    <source>
        <dbReference type="ARBA" id="ARBA00022801"/>
    </source>
</evidence>
<evidence type="ECO:0000256" key="10">
    <source>
        <dbReference type="ARBA" id="ARBA00093448"/>
    </source>
</evidence>
<dbReference type="PANTHER" id="PTHR37425:SF1">
    <property type="entry name" value="OUTER MEMBRANE PROTEIN"/>
    <property type="match status" value="1"/>
</dbReference>
<evidence type="ECO:0000256" key="12">
    <source>
        <dbReference type="SAM" id="Phobius"/>
    </source>
</evidence>
<reference evidence="14" key="1">
    <citation type="journal article" date="2014" name="Int. J. Syst. Evol. Microbiol.">
        <title>Complete genome sequence of Corynebacterium casei LMG S-19264T (=DSM 44701T), isolated from a smear-ripened cheese.</title>
        <authorList>
            <consortium name="US DOE Joint Genome Institute (JGI-PGF)"/>
            <person name="Walter F."/>
            <person name="Albersmeier A."/>
            <person name="Kalinowski J."/>
            <person name="Ruckert C."/>
        </authorList>
    </citation>
    <scope>NUCLEOTIDE SEQUENCE</scope>
    <source>
        <strain evidence="14">KCTC 23310</strain>
    </source>
</reference>
<dbReference type="GO" id="GO:0008237">
    <property type="term" value="F:metallopeptidase activity"/>
    <property type="evidence" value="ECO:0007669"/>
    <property type="project" value="UniProtKB-KW"/>
</dbReference>
<keyword evidence="12" id="KW-0472">Membrane</keyword>
<gene>
    <name evidence="14" type="ORF">GCM10007315_35650</name>
</gene>
<keyword evidence="3" id="KW-0645">Protease</keyword>
<evidence type="ECO:0000256" key="1">
    <source>
        <dbReference type="ARBA" id="ARBA00001947"/>
    </source>
</evidence>
<evidence type="ECO:0000256" key="5">
    <source>
        <dbReference type="ARBA" id="ARBA00022729"/>
    </source>
</evidence>
<proteinExistence type="inferred from homology"/>
<keyword evidence="15" id="KW-1185">Reference proteome</keyword>
<evidence type="ECO:0000259" key="13">
    <source>
        <dbReference type="Pfam" id="PF08291"/>
    </source>
</evidence>
<evidence type="ECO:0000256" key="9">
    <source>
        <dbReference type="ARBA" id="ARBA00023316"/>
    </source>
</evidence>
<keyword evidence="5" id="KW-0732">Signal</keyword>
<evidence type="ECO:0000256" key="8">
    <source>
        <dbReference type="ARBA" id="ARBA00023049"/>
    </source>
</evidence>
<evidence type="ECO:0000256" key="11">
    <source>
        <dbReference type="ARBA" id="ARBA00093666"/>
    </source>
</evidence>
<keyword evidence="6" id="KW-0378">Hydrolase</keyword>
<reference evidence="14" key="2">
    <citation type="submission" date="2020-09" db="EMBL/GenBank/DDBJ databases">
        <authorList>
            <person name="Sun Q."/>
            <person name="Kim S."/>
        </authorList>
    </citation>
    <scope>NUCLEOTIDE SEQUENCE</scope>
    <source>
        <strain evidence="14">KCTC 23310</strain>
    </source>
</reference>
<dbReference type="GO" id="GO:0046872">
    <property type="term" value="F:metal ion binding"/>
    <property type="evidence" value="ECO:0007669"/>
    <property type="project" value="UniProtKB-KW"/>
</dbReference>
<feature type="domain" description="Peptidase M15A C-terminal" evidence="13">
    <location>
        <begin position="50"/>
        <end position="150"/>
    </location>
</feature>
<evidence type="ECO:0000256" key="2">
    <source>
        <dbReference type="ARBA" id="ARBA00004776"/>
    </source>
</evidence>
<comment type="similarity">
    <text evidence="10">Belongs to the peptidase M15 family.</text>
</comment>
<keyword evidence="4" id="KW-0479">Metal-binding</keyword>
<comment type="caution">
    <text evidence="14">The sequence shown here is derived from an EMBL/GenBank/DDBJ whole genome shotgun (WGS) entry which is preliminary data.</text>
</comment>